<dbReference type="STRING" id="75922.BST47_15885"/>
<dbReference type="EMBL" id="MVIM01000007">
    <property type="protein sequence ID" value="ORB64767.1"/>
    <property type="molecule type" value="Genomic_DNA"/>
</dbReference>
<evidence type="ECO:0000256" key="1">
    <source>
        <dbReference type="SAM" id="Phobius"/>
    </source>
</evidence>
<dbReference type="Proteomes" id="UP000192411">
    <property type="component" value="Unassembled WGS sequence"/>
</dbReference>
<sequence length="383" mass="41579">MNSNNNSGAARQFVAQPPFWGSKVASFTTPTWQSNPAKAYLFTIVGVFAFTGALWALFLGMQSLTKGGSEWAQRASTHGLQLGLLVLLFGGVYGWTRWSRNKKIVVSATSDALTVTTRPGDVYPFTDAQLGTWGVTGGHTMGMALHLHCGAKRFVLGGRDRRVAAGTRLDAPDAGYGLPIDVDAWLPAADFDELLAIVSSRSGLDVRRPSADEPTRCLLFTNSLKLQEISSFSIRKQWQFTRSLSTARLAIDIGASSIRVIDPTTEAVIASVSPRQVSAQPVVFRPMQARHWFPTLGNAMSDTATDYWSTSPGMRITIAGMEPLTVGCRDTAMGLDFRFAWPGDVPTVAARADYEVSGTDWLTLVETFGLASHLQHRGDRSSQ</sequence>
<dbReference type="RefSeq" id="WP_083126465.1">
    <property type="nucleotide sequence ID" value="NZ_MVIM01000007.1"/>
</dbReference>
<name>A0A1X0JRF7_9MYCO</name>
<evidence type="ECO:0000313" key="3">
    <source>
        <dbReference type="Proteomes" id="UP000192411"/>
    </source>
</evidence>
<proteinExistence type="predicted"/>
<evidence type="ECO:0000313" key="2">
    <source>
        <dbReference type="EMBL" id="ORB64767.1"/>
    </source>
</evidence>
<dbReference type="AlphaFoldDB" id="A0A1X0JRF7"/>
<dbReference type="OrthoDB" id="4736615at2"/>
<organism evidence="2 3">
    <name type="scientific">Mycolicibacterium tusciae</name>
    <dbReference type="NCBI Taxonomy" id="75922"/>
    <lineage>
        <taxon>Bacteria</taxon>
        <taxon>Bacillati</taxon>
        <taxon>Actinomycetota</taxon>
        <taxon>Actinomycetes</taxon>
        <taxon>Mycobacteriales</taxon>
        <taxon>Mycobacteriaceae</taxon>
        <taxon>Mycolicibacterium</taxon>
    </lineage>
</organism>
<keyword evidence="1" id="KW-0812">Transmembrane</keyword>
<keyword evidence="3" id="KW-1185">Reference proteome</keyword>
<comment type="caution">
    <text evidence="2">The sequence shown here is derived from an EMBL/GenBank/DDBJ whole genome shotgun (WGS) entry which is preliminary data.</text>
</comment>
<feature type="transmembrane region" description="Helical" evidence="1">
    <location>
        <begin position="39"/>
        <end position="58"/>
    </location>
</feature>
<reference evidence="2 3" key="1">
    <citation type="submission" date="2017-02" db="EMBL/GenBank/DDBJ databases">
        <title>The new phylogeny of genus Mycobacterium.</title>
        <authorList>
            <person name="Tortoli E."/>
            <person name="Trovato A."/>
            <person name="Cirillo D.M."/>
        </authorList>
    </citation>
    <scope>NUCLEOTIDE SEQUENCE [LARGE SCALE GENOMIC DNA]</scope>
    <source>
        <strain evidence="2 3">DSM 44338</strain>
    </source>
</reference>
<gene>
    <name evidence="2" type="ORF">BST47_15885</name>
</gene>
<protein>
    <submittedName>
        <fullName evidence="2">Uncharacterized protein</fullName>
    </submittedName>
</protein>
<feature type="transmembrane region" description="Helical" evidence="1">
    <location>
        <begin position="78"/>
        <end position="96"/>
    </location>
</feature>
<keyword evidence="1" id="KW-0472">Membrane</keyword>
<keyword evidence="1" id="KW-1133">Transmembrane helix</keyword>
<accession>A0A1X0JRF7</accession>